<comment type="similarity">
    <text evidence="2">Belongs to the bacterial solute-binding protein 8 family.</text>
</comment>
<protein>
    <recommendedName>
        <fullName evidence="5">Fe/B12 periplasmic-binding domain-containing protein</fullName>
    </recommendedName>
</protein>
<evidence type="ECO:0000259" key="5">
    <source>
        <dbReference type="PROSITE" id="PS50983"/>
    </source>
</evidence>
<dbReference type="SUPFAM" id="SSF53807">
    <property type="entry name" value="Helical backbone' metal receptor"/>
    <property type="match status" value="1"/>
</dbReference>
<evidence type="ECO:0000256" key="1">
    <source>
        <dbReference type="ARBA" id="ARBA00004196"/>
    </source>
</evidence>
<dbReference type="PANTHER" id="PTHR30532:SF26">
    <property type="entry name" value="IRON(3+)-HYDROXAMATE-BINDING PROTEIN FHUD"/>
    <property type="match status" value="1"/>
</dbReference>
<dbReference type="PANTHER" id="PTHR30532">
    <property type="entry name" value="IRON III DICITRATE-BINDING PERIPLASMIC PROTEIN"/>
    <property type="match status" value="1"/>
</dbReference>
<dbReference type="PROSITE" id="PS51257">
    <property type="entry name" value="PROKAR_LIPOPROTEIN"/>
    <property type="match status" value="1"/>
</dbReference>
<dbReference type="InterPro" id="IPR002491">
    <property type="entry name" value="ABC_transptr_periplasmic_BD"/>
</dbReference>
<dbReference type="AlphaFoldDB" id="A0A1B2DE31"/>
<keyword evidence="3" id="KW-0813">Transport</keyword>
<sequence length="345" mass="37838">MIIIKQKRGFHMSTKQVRMFIAVILLLTFSLLAACGSTGGVEATESAPAATEPTESESAEQAATIATEAATRIYKDFGGHEVAIPTHPQKIVLLGDIPGDLLALGITPAGNDWVNEPYIYKDDLVGVVDIGYPHNMEKVLELAPDLILQAGYGGPDDTEIFEKMSKIAPTVIFNRDAATFDRLREVADIVNKKQEAEDWIASYEIKAKAMWDKIGLKPEESATVYLSLAGDFYVMGNFSLTMSLYQSGGFSPSAKVQELIDKKEVFSLISMEVLPDYAGDHVFLLSSPGTDDEVEAKKLMEGPLWKSIPAVKNNQAYTADISWNASDPITMERFLDELPKMMGMK</sequence>
<evidence type="ECO:0000256" key="3">
    <source>
        <dbReference type="ARBA" id="ARBA00022448"/>
    </source>
</evidence>
<dbReference type="Pfam" id="PF01497">
    <property type="entry name" value="Peripla_BP_2"/>
    <property type="match status" value="1"/>
</dbReference>
<evidence type="ECO:0000256" key="4">
    <source>
        <dbReference type="ARBA" id="ARBA00022729"/>
    </source>
</evidence>
<dbReference type="Gene3D" id="3.40.50.1980">
    <property type="entry name" value="Nitrogenase molybdenum iron protein domain"/>
    <property type="match status" value="2"/>
</dbReference>
<proteinExistence type="inferred from homology"/>
<dbReference type="PROSITE" id="PS50983">
    <property type="entry name" value="FE_B12_PBP"/>
    <property type="match status" value="1"/>
</dbReference>
<feature type="domain" description="Fe/B12 periplasmic-binding" evidence="5">
    <location>
        <begin position="89"/>
        <end position="345"/>
    </location>
</feature>
<keyword evidence="4" id="KW-0732">Signal</keyword>
<comment type="subcellular location">
    <subcellularLocation>
        <location evidence="1">Cell envelope</location>
    </subcellularLocation>
</comment>
<gene>
    <name evidence="6" type="ORF">BBD42_05505</name>
</gene>
<dbReference type="GO" id="GO:1901678">
    <property type="term" value="P:iron coordination entity transport"/>
    <property type="evidence" value="ECO:0007669"/>
    <property type="project" value="UniProtKB-ARBA"/>
</dbReference>
<dbReference type="GO" id="GO:0030288">
    <property type="term" value="C:outer membrane-bounded periplasmic space"/>
    <property type="evidence" value="ECO:0007669"/>
    <property type="project" value="TreeGrafter"/>
</dbReference>
<accession>A0A1B2DE31</accession>
<name>A0A1B2DE31_9BACL</name>
<dbReference type="InterPro" id="IPR051313">
    <property type="entry name" value="Bact_iron-sidero_bind"/>
</dbReference>
<organism evidence="6">
    <name type="scientific">Paenibacillus sp. BIHB 4019</name>
    <dbReference type="NCBI Taxonomy" id="1870819"/>
    <lineage>
        <taxon>Bacteria</taxon>
        <taxon>Bacillati</taxon>
        <taxon>Bacillota</taxon>
        <taxon>Bacilli</taxon>
        <taxon>Bacillales</taxon>
        <taxon>Paenibacillaceae</taxon>
        <taxon>Paenibacillus</taxon>
    </lineage>
</organism>
<evidence type="ECO:0000256" key="2">
    <source>
        <dbReference type="ARBA" id="ARBA00008814"/>
    </source>
</evidence>
<dbReference type="EMBL" id="CP016808">
    <property type="protein sequence ID" value="ANY65978.1"/>
    <property type="molecule type" value="Genomic_DNA"/>
</dbReference>
<evidence type="ECO:0000313" key="6">
    <source>
        <dbReference type="EMBL" id="ANY65978.1"/>
    </source>
</evidence>
<reference evidence="6" key="1">
    <citation type="submission" date="2016-08" db="EMBL/GenBank/DDBJ databases">
        <title>Complete Genome Seqeunce of Paenibacillus sp. BIHB 4019 from tea rhizoplane.</title>
        <authorList>
            <person name="Thakur R."/>
            <person name="Swarnkar M.K."/>
            <person name="Gulati A."/>
        </authorList>
    </citation>
    <scope>NUCLEOTIDE SEQUENCE [LARGE SCALE GENOMIC DNA]</scope>
    <source>
        <strain evidence="6">BIHB4019</strain>
    </source>
</reference>